<evidence type="ECO:0000313" key="4">
    <source>
        <dbReference type="Proteomes" id="UP000023152"/>
    </source>
</evidence>
<protein>
    <recommendedName>
        <fullName evidence="5">Sulfotransferase domain-containing protein</fullName>
    </recommendedName>
</protein>
<proteinExistence type="predicted"/>
<dbReference type="OrthoDB" id="5985073at2759"/>
<dbReference type="PANTHER" id="PTHR45964:SF5">
    <property type="entry name" value="WSCD FAMILY MEMBER CG9164"/>
    <property type="match status" value="1"/>
</dbReference>
<keyword evidence="2" id="KW-0812">Transmembrane</keyword>
<feature type="compositionally biased region" description="Basic and acidic residues" evidence="1">
    <location>
        <begin position="435"/>
        <end position="444"/>
    </location>
</feature>
<keyword evidence="2" id="KW-1133">Transmembrane helix</keyword>
<dbReference type="AlphaFoldDB" id="X6N2M0"/>
<feature type="region of interest" description="Disordered" evidence="1">
    <location>
        <begin position="435"/>
        <end position="454"/>
    </location>
</feature>
<evidence type="ECO:0000313" key="3">
    <source>
        <dbReference type="EMBL" id="ETO19557.1"/>
    </source>
</evidence>
<comment type="caution">
    <text evidence="3">The sequence shown here is derived from an EMBL/GenBank/DDBJ whole genome shotgun (WGS) entry which is preliminary data.</text>
</comment>
<gene>
    <name evidence="3" type="ORF">RFI_17671</name>
</gene>
<reference evidence="3 4" key="1">
    <citation type="journal article" date="2013" name="Curr. Biol.">
        <title>The Genome of the Foraminiferan Reticulomyxa filosa.</title>
        <authorList>
            <person name="Glockner G."/>
            <person name="Hulsmann N."/>
            <person name="Schleicher M."/>
            <person name="Noegel A.A."/>
            <person name="Eichinger L."/>
            <person name="Gallinger C."/>
            <person name="Pawlowski J."/>
            <person name="Sierra R."/>
            <person name="Euteneuer U."/>
            <person name="Pillet L."/>
            <person name="Moustafa A."/>
            <person name="Platzer M."/>
            <person name="Groth M."/>
            <person name="Szafranski K."/>
            <person name="Schliwa M."/>
        </authorList>
    </citation>
    <scope>NUCLEOTIDE SEQUENCE [LARGE SCALE GENOMIC DNA]</scope>
</reference>
<sequence>MANAPATKLIYFPFYFWIFFFGLIIFIMFGLGSNLLVNSKVFDNKDILTMFNVKTDDAEDISKEKCNIRDKPLLIDWKQRLNMQIFRHKIPPFLVSSIGSGNTFTRLMIETLIGYQTGSLYQDKKLQNQGHFELESACTYTVAVTKMHPEHFVELFDDIVRGELVCMNMSERHQFHLKPFESLTKPIWSSVSNWSAFHERMPQYYTYINAHVPQIERTHAIILLRNVWDAMFAGFQYLHGGHTKVLTLRKFQHSTSKLQGNFKYQIEKHLLPRQVGVFKFILAMDAFGKTKDYVVVQFEHLVNFNNETAQLREMLKIATFLYSDQYLDKNDNRLKLFHSLRTNLICLKKTKTTNKRMKMIHRPSVPPLSTNYVTKHSVYSLFNNDTICGWWIKLKQYAEPHGNTVWDPLHNQAACDEFEKRLKLRLENHDSIHETTSLHERNTESGESFTKKFF</sequence>
<dbReference type="Proteomes" id="UP000023152">
    <property type="component" value="Unassembled WGS sequence"/>
</dbReference>
<accession>X6N2M0</accession>
<dbReference type="PANTHER" id="PTHR45964">
    <property type="entry name" value="WSCD FAMILY MEMBER CG9164"/>
    <property type="match status" value="1"/>
</dbReference>
<evidence type="ECO:0008006" key="5">
    <source>
        <dbReference type="Google" id="ProtNLM"/>
    </source>
</evidence>
<evidence type="ECO:0000256" key="1">
    <source>
        <dbReference type="SAM" id="MobiDB-lite"/>
    </source>
</evidence>
<keyword evidence="4" id="KW-1185">Reference proteome</keyword>
<organism evidence="3 4">
    <name type="scientific">Reticulomyxa filosa</name>
    <dbReference type="NCBI Taxonomy" id="46433"/>
    <lineage>
        <taxon>Eukaryota</taxon>
        <taxon>Sar</taxon>
        <taxon>Rhizaria</taxon>
        <taxon>Retaria</taxon>
        <taxon>Foraminifera</taxon>
        <taxon>Monothalamids</taxon>
        <taxon>Reticulomyxidae</taxon>
        <taxon>Reticulomyxa</taxon>
    </lineage>
</organism>
<name>X6N2M0_RETFI</name>
<keyword evidence="2" id="KW-0472">Membrane</keyword>
<feature type="transmembrane region" description="Helical" evidence="2">
    <location>
        <begin position="14"/>
        <end position="37"/>
    </location>
</feature>
<dbReference type="InterPro" id="IPR051589">
    <property type="entry name" value="Sialate-O-sulfotransferase"/>
</dbReference>
<dbReference type="EMBL" id="ASPP01013532">
    <property type="protein sequence ID" value="ETO19557.1"/>
    <property type="molecule type" value="Genomic_DNA"/>
</dbReference>
<evidence type="ECO:0000256" key="2">
    <source>
        <dbReference type="SAM" id="Phobius"/>
    </source>
</evidence>